<keyword evidence="3" id="KW-1185">Reference proteome</keyword>
<dbReference type="AlphaFoldDB" id="A0AAU9UGC8"/>
<dbReference type="Gene3D" id="3.60.10.10">
    <property type="entry name" value="Endonuclease/exonuclease/phosphatase"/>
    <property type="match status" value="1"/>
</dbReference>
<dbReference type="Proteomes" id="UP001153954">
    <property type="component" value="Unassembled WGS sequence"/>
</dbReference>
<comment type="caution">
    <text evidence="2">The sequence shown here is derived from an EMBL/GenBank/DDBJ whole genome shotgun (WGS) entry which is preliminary data.</text>
</comment>
<evidence type="ECO:0000256" key="1">
    <source>
        <dbReference type="SAM" id="Phobius"/>
    </source>
</evidence>
<feature type="transmembrane region" description="Helical" evidence="1">
    <location>
        <begin position="165"/>
        <end position="189"/>
    </location>
</feature>
<accession>A0AAU9UGC8</accession>
<proteinExistence type="predicted"/>
<keyword evidence="1" id="KW-0472">Membrane</keyword>
<dbReference type="EMBL" id="CAKOGL010000017">
    <property type="protein sequence ID" value="CAH2096765.1"/>
    <property type="molecule type" value="Genomic_DNA"/>
</dbReference>
<organism evidence="2 3">
    <name type="scientific">Euphydryas editha</name>
    <name type="common">Edith's checkerspot</name>
    <dbReference type="NCBI Taxonomy" id="104508"/>
    <lineage>
        <taxon>Eukaryota</taxon>
        <taxon>Metazoa</taxon>
        <taxon>Ecdysozoa</taxon>
        <taxon>Arthropoda</taxon>
        <taxon>Hexapoda</taxon>
        <taxon>Insecta</taxon>
        <taxon>Pterygota</taxon>
        <taxon>Neoptera</taxon>
        <taxon>Endopterygota</taxon>
        <taxon>Lepidoptera</taxon>
        <taxon>Glossata</taxon>
        <taxon>Ditrysia</taxon>
        <taxon>Papilionoidea</taxon>
        <taxon>Nymphalidae</taxon>
        <taxon>Nymphalinae</taxon>
        <taxon>Euphydryas</taxon>
    </lineage>
</organism>
<evidence type="ECO:0000313" key="3">
    <source>
        <dbReference type="Proteomes" id="UP001153954"/>
    </source>
</evidence>
<keyword evidence="1" id="KW-0812">Transmembrane</keyword>
<name>A0AAU9UGC8_EUPED</name>
<reference evidence="2" key="1">
    <citation type="submission" date="2022-03" db="EMBL/GenBank/DDBJ databases">
        <authorList>
            <person name="Tunstrom K."/>
        </authorList>
    </citation>
    <scope>NUCLEOTIDE SEQUENCE</scope>
</reference>
<dbReference type="InterPro" id="IPR036691">
    <property type="entry name" value="Endo/exonu/phosph_ase_sf"/>
</dbReference>
<protein>
    <submittedName>
        <fullName evidence="2">Uncharacterized protein</fullName>
    </submittedName>
</protein>
<sequence>MVDLSRDVDDLLTPNCIALKDIDSSYTFLTSDYNFKVLSFNIRSIHQYFNEFLVILHRSKVKLDLIVLTECWLSENIIIPQIPGYNSYQTQKYINKSGGVVVYVRDSWNAVVQESSCLDSNCLEIHFDQNLLVLAIYRSPSFSNIDNFLSSLDTILMQAKKKKKILSLHEILISTFALCLLKTKVLIIFPY</sequence>
<keyword evidence="1" id="KW-1133">Transmembrane helix</keyword>
<dbReference type="SUPFAM" id="SSF56219">
    <property type="entry name" value="DNase I-like"/>
    <property type="match status" value="1"/>
</dbReference>
<gene>
    <name evidence="2" type="ORF">EEDITHA_LOCUS12067</name>
</gene>
<evidence type="ECO:0000313" key="2">
    <source>
        <dbReference type="EMBL" id="CAH2096765.1"/>
    </source>
</evidence>